<evidence type="ECO:0000256" key="13">
    <source>
        <dbReference type="SAM" id="Phobius"/>
    </source>
</evidence>
<keyword evidence="8" id="KW-0007">Acetylation</keyword>
<comment type="subcellular location">
    <subcellularLocation>
        <location evidence="2">Endoplasmic reticulum membrane</location>
        <topology evidence="2">Multi-pass membrane protein</topology>
    </subcellularLocation>
</comment>
<feature type="transmembrane region" description="Helical" evidence="13">
    <location>
        <begin position="6"/>
        <end position="27"/>
    </location>
</feature>
<keyword evidence="7 13" id="KW-1133">Transmembrane helix</keyword>
<dbReference type="RefSeq" id="WP_155095785.1">
    <property type="nucleotide sequence ID" value="NZ_WMIE01000006.1"/>
</dbReference>
<evidence type="ECO:0000256" key="6">
    <source>
        <dbReference type="ARBA" id="ARBA00022824"/>
    </source>
</evidence>
<evidence type="ECO:0000256" key="11">
    <source>
        <dbReference type="ARBA" id="ARBA00039397"/>
    </source>
</evidence>
<sequence>MDQLHLANPVFATFAIAAAIMVLKGVAMSWLTVARLISTNAGLLNPEDLRKTPFNPDPHPEQLGPNERVDRIRRIQQNDLENLPYFFIAGLLYVTTAPPLWLAQMLFYGFVVTRLAHFVAYYTAQNHEVRAALWTPGSLIILLLAGATLVAAF</sequence>
<proteinExistence type="predicted"/>
<dbReference type="Pfam" id="PF01124">
    <property type="entry name" value="MAPEG"/>
    <property type="match status" value="1"/>
</dbReference>
<feature type="transmembrane region" description="Helical" evidence="13">
    <location>
        <begin position="83"/>
        <end position="101"/>
    </location>
</feature>
<evidence type="ECO:0000256" key="12">
    <source>
        <dbReference type="ARBA" id="ARBA00049385"/>
    </source>
</evidence>
<reference evidence="14 15" key="1">
    <citation type="submission" date="2019-11" db="EMBL/GenBank/DDBJ databases">
        <authorList>
            <person name="Dong K."/>
        </authorList>
    </citation>
    <scope>NUCLEOTIDE SEQUENCE [LARGE SCALE GENOMIC DNA]</scope>
    <source>
        <strain evidence="14 15">NBRC 111993</strain>
    </source>
</reference>
<dbReference type="PANTHER" id="PTHR10689">
    <property type="entry name" value="MICROSOMAL GLUTATHIONE S-TRANSFERASE 1"/>
    <property type="match status" value="1"/>
</dbReference>
<feature type="transmembrane region" description="Helical" evidence="13">
    <location>
        <begin position="131"/>
        <end position="152"/>
    </location>
</feature>
<dbReference type="OrthoDB" id="6365081at2"/>
<dbReference type="InterPro" id="IPR023352">
    <property type="entry name" value="MAPEG-like_dom_sf"/>
</dbReference>
<dbReference type="Gene3D" id="1.20.120.550">
    <property type="entry name" value="Membrane associated eicosanoid/glutathione metabolism-like domain"/>
    <property type="match status" value="1"/>
</dbReference>
<evidence type="ECO:0000256" key="9">
    <source>
        <dbReference type="ARBA" id="ARBA00023136"/>
    </source>
</evidence>
<dbReference type="InterPro" id="IPR001129">
    <property type="entry name" value="Membr-assoc_MAPEG"/>
</dbReference>
<keyword evidence="6" id="KW-0256">Endoplasmic reticulum</keyword>
<dbReference type="SUPFAM" id="SSF161084">
    <property type="entry name" value="MAPEG domain-like"/>
    <property type="match status" value="1"/>
</dbReference>
<dbReference type="PANTHER" id="PTHR10689:SF6">
    <property type="entry name" value="MICROSOMAL GLUTATHIONE S-TRANSFERASE 1"/>
    <property type="match status" value="1"/>
</dbReference>
<keyword evidence="15" id="KW-1185">Reference proteome</keyword>
<dbReference type="EMBL" id="WMIE01000006">
    <property type="protein sequence ID" value="MTH78427.1"/>
    <property type="molecule type" value="Genomic_DNA"/>
</dbReference>
<dbReference type="Proteomes" id="UP000478183">
    <property type="component" value="Unassembled WGS sequence"/>
</dbReference>
<gene>
    <name evidence="14" type="ORF">GL286_11870</name>
</gene>
<evidence type="ECO:0000256" key="5">
    <source>
        <dbReference type="ARBA" id="ARBA00022692"/>
    </source>
</evidence>
<keyword evidence="9 13" id="KW-0472">Membrane</keyword>
<evidence type="ECO:0000256" key="8">
    <source>
        <dbReference type="ARBA" id="ARBA00022990"/>
    </source>
</evidence>
<evidence type="ECO:0000256" key="3">
    <source>
        <dbReference type="ARBA" id="ARBA00012452"/>
    </source>
</evidence>
<evidence type="ECO:0000313" key="15">
    <source>
        <dbReference type="Proteomes" id="UP000478183"/>
    </source>
</evidence>
<dbReference type="EC" id="2.5.1.18" evidence="3"/>
<evidence type="ECO:0000256" key="4">
    <source>
        <dbReference type="ARBA" id="ARBA00022679"/>
    </source>
</evidence>
<comment type="catalytic activity">
    <reaction evidence="12">
        <text>RX + glutathione = an S-substituted glutathione + a halide anion + H(+)</text>
        <dbReference type="Rhea" id="RHEA:16437"/>
        <dbReference type="ChEBI" id="CHEBI:15378"/>
        <dbReference type="ChEBI" id="CHEBI:16042"/>
        <dbReference type="ChEBI" id="CHEBI:17792"/>
        <dbReference type="ChEBI" id="CHEBI:57925"/>
        <dbReference type="ChEBI" id="CHEBI:90779"/>
        <dbReference type="EC" id="2.5.1.18"/>
    </reaction>
    <physiologicalReaction direction="left-to-right" evidence="12">
        <dbReference type="Rhea" id="RHEA:16438"/>
    </physiologicalReaction>
</comment>
<evidence type="ECO:0000256" key="7">
    <source>
        <dbReference type="ARBA" id="ARBA00022989"/>
    </source>
</evidence>
<dbReference type="GO" id="GO:0016020">
    <property type="term" value="C:membrane"/>
    <property type="evidence" value="ECO:0007669"/>
    <property type="project" value="InterPro"/>
</dbReference>
<protein>
    <recommendedName>
        <fullName evidence="11">Microsomal glutathione S-transferase 1</fullName>
        <ecNumber evidence="3">2.5.1.18</ecNumber>
    </recommendedName>
</protein>
<dbReference type="InterPro" id="IPR040162">
    <property type="entry name" value="MGST1-like"/>
</dbReference>
<evidence type="ECO:0000256" key="1">
    <source>
        <dbReference type="ARBA" id="ARBA00003701"/>
    </source>
</evidence>
<comment type="caution">
    <text evidence="14">The sequence shown here is derived from an EMBL/GenBank/DDBJ whole genome shotgun (WGS) entry which is preliminary data.</text>
</comment>
<accession>A0A6L6JCP5</accession>
<comment type="subunit">
    <text evidence="10">Homotrimer; The trimer binds only one molecule of glutathione.</text>
</comment>
<comment type="function">
    <text evidence="1">Conjugation of reduced glutathione to a wide number of exogenous and endogenous hydrophobic electrophiles.</text>
</comment>
<evidence type="ECO:0000256" key="10">
    <source>
        <dbReference type="ARBA" id="ARBA00038540"/>
    </source>
</evidence>
<dbReference type="AlphaFoldDB" id="A0A6L6JCP5"/>
<evidence type="ECO:0000256" key="2">
    <source>
        <dbReference type="ARBA" id="ARBA00004477"/>
    </source>
</evidence>
<name>A0A6L6JCP5_9RHOB</name>
<keyword evidence="5 13" id="KW-0812">Transmembrane</keyword>
<keyword evidence="4" id="KW-0808">Transferase</keyword>
<evidence type="ECO:0000313" key="14">
    <source>
        <dbReference type="EMBL" id="MTH78427.1"/>
    </source>
</evidence>
<organism evidence="14 15">
    <name type="scientific">Paracoccus aestuariivivens</name>
    <dbReference type="NCBI Taxonomy" id="1820333"/>
    <lineage>
        <taxon>Bacteria</taxon>
        <taxon>Pseudomonadati</taxon>
        <taxon>Pseudomonadota</taxon>
        <taxon>Alphaproteobacteria</taxon>
        <taxon>Rhodobacterales</taxon>
        <taxon>Paracoccaceae</taxon>
        <taxon>Paracoccus</taxon>
    </lineage>
</organism>
<dbReference type="GO" id="GO:0004364">
    <property type="term" value="F:glutathione transferase activity"/>
    <property type="evidence" value="ECO:0007669"/>
    <property type="project" value="UniProtKB-EC"/>
</dbReference>